<keyword evidence="1" id="KW-0812">Transmembrane</keyword>
<sequence length="323" mass="35662">MKFLFAIALATAHGLLIRLLFGSASGLMEIMSVTFLFFVPSIIGFLTVILMPARKITTGAEAFFTPWLTSLALLVITILLNMEGAICWLMAFPIFAIAAGVGGIVAYWLRKPKSNDPNANNWQKPNTLNVSLVFIVPLLLGSIEGEKALTPKQMVIEKAVVLNAPAADVWQKLISNKQLGQPADETSFAALLGFPKHVSTTLDTLRVGGTRMAYYEKGLYFKETVTKYQPERLLVLRVDANPNATPAAVMDEHILIGGKHLDILEDVYDLRPLPGGRTRLVLSSRFYINTPFNWYAGIWAHYLMTDILEGELNVLAQPAPMTR</sequence>
<dbReference type="OrthoDB" id="118637at2"/>
<dbReference type="InterPro" id="IPR023393">
    <property type="entry name" value="START-like_dom_sf"/>
</dbReference>
<dbReference type="EMBL" id="PGFA01000001">
    <property type="protein sequence ID" value="PJJ61173.1"/>
    <property type="molecule type" value="Genomic_DNA"/>
</dbReference>
<evidence type="ECO:0000256" key="1">
    <source>
        <dbReference type="SAM" id="Phobius"/>
    </source>
</evidence>
<proteinExistence type="predicted"/>
<name>A0A2M9BTB2_9BACT</name>
<gene>
    <name evidence="2" type="ORF">CLV45_2611</name>
</gene>
<keyword evidence="1" id="KW-0472">Membrane</keyword>
<protein>
    <recommendedName>
        <fullName evidence="4">Polyketide cyclase/dehydrase/lipid transport protein</fullName>
    </recommendedName>
</protein>
<feature type="transmembrane region" description="Helical" evidence="1">
    <location>
        <begin position="88"/>
        <end position="109"/>
    </location>
</feature>
<feature type="transmembrane region" description="Helical" evidence="1">
    <location>
        <begin position="63"/>
        <end position="82"/>
    </location>
</feature>
<accession>A0A2M9BTB2</accession>
<evidence type="ECO:0000313" key="2">
    <source>
        <dbReference type="EMBL" id="PJJ61173.1"/>
    </source>
</evidence>
<dbReference type="Gene3D" id="3.30.530.20">
    <property type="match status" value="1"/>
</dbReference>
<keyword evidence="3" id="KW-1185">Reference proteome</keyword>
<keyword evidence="1" id="KW-1133">Transmembrane helix</keyword>
<evidence type="ECO:0008006" key="4">
    <source>
        <dbReference type="Google" id="ProtNLM"/>
    </source>
</evidence>
<dbReference type="Proteomes" id="UP000228535">
    <property type="component" value="Unassembled WGS sequence"/>
</dbReference>
<feature type="transmembrane region" description="Helical" evidence="1">
    <location>
        <begin position="30"/>
        <end position="51"/>
    </location>
</feature>
<organism evidence="2 3">
    <name type="scientific">Hymenobacter chitinivorans DSM 11115</name>
    <dbReference type="NCBI Taxonomy" id="1121954"/>
    <lineage>
        <taxon>Bacteria</taxon>
        <taxon>Pseudomonadati</taxon>
        <taxon>Bacteroidota</taxon>
        <taxon>Cytophagia</taxon>
        <taxon>Cytophagales</taxon>
        <taxon>Hymenobacteraceae</taxon>
        <taxon>Hymenobacter</taxon>
    </lineage>
</organism>
<reference evidence="2 3" key="1">
    <citation type="submission" date="2017-11" db="EMBL/GenBank/DDBJ databases">
        <title>Genomic Encyclopedia of Archaeal and Bacterial Type Strains, Phase II (KMG-II): From Individual Species to Whole Genera.</title>
        <authorList>
            <person name="Goeker M."/>
        </authorList>
    </citation>
    <scope>NUCLEOTIDE SEQUENCE [LARGE SCALE GENOMIC DNA]</scope>
    <source>
        <strain evidence="2 3">DSM 11115</strain>
    </source>
</reference>
<dbReference type="SUPFAM" id="SSF55961">
    <property type="entry name" value="Bet v1-like"/>
    <property type="match status" value="1"/>
</dbReference>
<comment type="caution">
    <text evidence="2">The sequence shown here is derived from an EMBL/GenBank/DDBJ whole genome shotgun (WGS) entry which is preliminary data.</text>
</comment>
<evidence type="ECO:0000313" key="3">
    <source>
        <dbReference type="Proteomes" id="UP000228535"/>
    </source>
</evidence>
<dbReference type="AlphaFoldDB" id="A0A2M9BTB2"/>
<dbReference type="RefSeq" id="WP_100336787.1">
    <property type="nucleotide sequence ID" value="NZ_PGFA01000001.1"/>
</dbReference>